<dbReference type="EMBL" id="KZ293744">
    <property type="protein sequence ID" value="PBK80502.1"/>
    <property type="molecule type" value="Genomic_DNA"/>
</dbReference>
<evidence type="ECO:0000313" key="2">
    <source>
        <dbReference type="EMBL" id="PBK80502.1"/>
    </source>
</evidence>
<reference evidence="3" key="1">
    <citation type="journal article" date="2017" name="Nat. Ecol. Evol.">
        <title>Genome expansion and lineage-specific genetic innovations in the forest pathogenic fungi Armillaria.</title>
        <authorList>
            <person name="Sipos G."/>
            <person name="Prasanna A.N."/>
            <person name="Walter M.C."/>
            <person name="O'Connor E."/>
            <person name="Balint B."/>
            <person name="Krizsan K."/>
            <person name="Kiss B."/>
            <person name="Hess J."/>
            <person name="Varga T."/>
            <person name="Slot J."/>
            <person name="Riley R."/>
            <person name="Boka B."/>
            <person name="Rigling D."/>
            <person name="Barry K."/>
            <person name="Lee J."/>
            <person name="Mihaltcheva S."/>
            <person name="LaButti K."/>
            <person name="Lipzen A."/>
            <person name="Waldron R."/>
            <person name="Moloney N.M."/>
            <person name="Sperisen C."/>
            <person name="Kredics L."/>
            <person name="Vagvoelgyi C."/>
            <person name="Patrignani A."/>
            <person name="Fitzpatrick D."/>
            <person name="Nagy I."/>
            <person name="Doyle S."/>
            <person name="Anderson J.B."/>
            <person name="Grigoriev I.V."/>
            <person name="Gueldener U."/>
            <person name="Muensterkoetter M."/>
            <person name="Nagy L.G."/>
        </authorList>
    </citation>
    <scope>NUCLEOTIDE SEQUENCE [LARGE SCALE GENOMIC DNA]</scope>
    <source>
        <strain evidence="3">Ar21-2</strain>
    </source>
</reference>
<keyword evidence="3" id="KW-1185">Reference proteome</keyword>
<evidence type="ECO:0000259" key="1">
    <source>
        <dbReference type="Pfam" id="PF17667"/>
    </source>
</evidence>
<dbReference type="InParanoid" id="A0A2H3CMR7"/>
<gene>
    <name evidence="2" type="ORF">ARMGADRAFT_1040032</name>
</gene>
<dbReference type="Pfam" id="PF17667">
    <property type="entry name" value="Pkinase_fungal"/>
    <property type="match status" value="1"/>
</dbReference>
<dbReference type="AlphaFoldDB" id="A0A2H3CMR7"/>
<organism evidence="2 3">
    <name type="scientific">Armillaria gallica</name>
    <name type="common">Bulbous honey fungus</name>
    <name type="synonym">Armillaria bulbosa</name>
    <dbReference type="NCBI Taxonomy" id="47427"/>
    <lineage>
        <taxon>Eukaryota</taxon>
        <taxon>Fungi</taxon>
        <taxon>Dikarya</taxon>
        <taxon>Basidiomycota</taxon>
        <taxon>Agaricomycotina</taxon>
        <taxon>Agaricomycetes</taxon>
        <taxon>Agaricomycetidae</taxon>
        <taxon>Agaricales</taxon>
        <taxon>Marasmiineae</taxon>
        <taxon>Physalacriaceae</taxon>
        <taxon>Armillaria</taxon>
    </lineage>
</organism>
<evidence type="ECO:0000313" key="3">
    <source>
        <dbReference type="Proteomes" id="UP000217790"/>
    </source>
</evidence>
<name>A0A2H3CMR7_ARMGA</name>
<dbReference type="OMA" id="DSWWESA"/>
<dbReference type="OrthoDB" id="2747778at2759"/>
<protein>
    <recommendedName>
        <fullName evidence="1">Fungal-type protein kinase domain-containing protein</fullName>
    </recommendedName>
</protein>
<accession>A0A2H3CMR7</accession>
<sequence length="223" mass="25576">MKSLVTCITDVIKAHQAAFDKAYHWGFLIDWDHCVILTDRSAKRQGTWQFMSACLLGSFGTTHMLVDDRESSLWVLLYIAMRYTPNSLPPVVLHHDLESWFQDSILGPCGDTGGVGKQFMLNDKQALPSFYVHSLNELLQELADVFAVQYQPEPSEADYALYDFMKVSPTLQMAKTTQMGEYLAKIEKRNSPIWLFKTLYKHAKLTQVPDKKGKDWHKNTCYS</sequence>
<dbReference type="Proteomes" id="UP000217790">
    <property type="component" value="Unassembled WGS sequence"/>
</dbReference>
<proteinExistence type="predicted"/>
<feature type="domain" description="Fungal-type protein kinase" evidence="1">
    <location>
        <begin position="24"/>
        <end position="79"/>
    </location>
</feature>
<dbReference type="InterPro" id="IPR040976">
    <property type="entry name" value="Pkinase_fungal"/>
</dbReference>
<dbReference type="STRING" id="47427.A0A2H3CMR7"/>